<comment type="caution">
    <text evidence="1">The sequence shown here is derived from an EMBL/GenBank/DDBJ whole genome shotgun (WGS) entry which is preliminary data.</text>
</comment>
<proteinExistence type="predicted"/>
<organism evidence="1 2">
    <name type="scientific">Saccharibacter floricola DSM 15669</name>
    <dbReference type="NCBI Taxonomy" id="1123227"/>
    <lineage>
        <taxon>Bacteria</taxon>
        <taxon>Pseudomonadati</taxon>
        <taxon>Pseudomonadota</taxon>
        <taxon>Alphaproteobacteria</taxon>
        <taxon>Acetobacterales</taxon>
        <taxon>Acetobacteraceae</taxon>
        <taxon>Saccharibacter</taxon>
    </lineage>
</organism>
<gene>
    <name evidence="1" type="ORF">AA15669_0336</name>
</gene>
<evidence type="ECO:0000313" key="2">
    <source>
        <dbReference type="Proteomes" id="UP001062901"/>
    </source>
</evidence>
<dbReference type="EMBL" id="BAQD01000003">
    <property type="protein sequence ID" value="GBQ05161.1"/>
    <property type="molecule type" value="Genomic_DNA"/>
</dbReference>
<evidence type="ECO:0000313" key="1">
    <source>
        <dbReference type="EMBL" id="GBQ05161.1"/>
    </source>
</evidence>
<keyword evidence="2" id="KW-1185">Reference proteome</keyword>
<reference evidence="1" key="1">
    <citation type="submission" date="2013-04" db="EMBL/GenBank/DDBJ databases">
        <title>The genome sequencing project of 58 acetic acid bacteria.</title>
        <authorList>
            <person name="Okamoto-Kainuma A."/>
            <person name="Ishikawa M."/>
            <person name="Umino S."/>
            <person name="Koizumi Y."/>
            <person name="Shiwa Y."/>
            <person name="Yoshikawa H."/>
            <person name="Matsutani M."/>
            <person name="Matsushita K."/>
        </authorList>
    </citation>
    <scope>NUCLEOTIDE SEQUENCE</scope>
    <source>
        <strain evidence="1">DSM 15669</strain>
    </source>
</reference>
<protein>
    <submittedName>
        <fullName evidence="1">Uncharacterized protein</fullName>
    </submittedName>
</protein>
<name>A0ABQ0NWL7_9PROT</name>
<dbReference type="Proteomes" id="UP001062901">
    <property type="component" value="Unassembled WGS sequence"/>
</dbReference>
<sequence length="98" mass="10608">MSPLCGEWHATACFIWGNEQGAYGARGAYCDQAQGGELAIRSRGVDNNLVNREADMAANAFSDGYKAVMLDIVSVMIGQKRYHHGPACFFGTAKASFR</sequence>
<accession>A0ABQ0NWL7</accession>